<protein>
    <submittedName>
        <fullName evidence="2">F-box only protein 27</fullName>
    </submittedName>
</protein>
<dbReference type="Proteomes" id="UP001266305">
    <property type="component" value="Unassembled WGS sequence"/>
</dbReference>
<keyword evidence="3" id="KW-1185">Reference proteome</keyword>
<dbReference type="InterPro" id="IPR039752">
    <property type="entry name" value="F-box_only"/>
</dbReference>
<evidence type="ECO:0000313" key="2">
    <source>
        <dbReference type="EMBL" id="KAK2088397.1"/>
    </source>
</evidence>
<dbReference type="Gene3D" id="2.60.120.260">
    <property type="entry name" value="Galactose-binding domain-like"/>
    <property type="match status" value="2"/>
</dbReference>
<name>A0ABQ9TUD0_SAGOE</name>
<comment type="caution">
    <text evidence="2">The sequence shown here is derived from an EMBL/GenBank/DDBJ whole genome shotgun (WGS) entry which is preliminary data.</text>
</comment>
<evidence type="ECO:0000313" key="3">
    <source>
        <dbReference type="Proteomes" id="UP001266305"/>
    </source>
</evidence>
<dbReference type="PANTHER" id="PTHR12125:SF9">
    <property type="entry name" value="F-BOX ONLY PROTEIN 27"/>
    <property type="match status" value="1"/>
</dbReference>
<reference evidence="2 3" key="1">
    <citation type="submission" date="2023-05" db="EMBL/GenBank/DDBJ databases">
        <title>B98-5 Cell Line De Novo Hybrid Assembly: An Optical Mapping Approach.</title>
        <authorList>
            <person name="Kananen K."/>
            <person name="Auerbach J.A."/>
            <person name="Kautto E."/>
            <person name="Blachly J.S."/>
        </authorList>
    </citation>
    <scope>NUCLEOTIDE SEQUENCE [LARGE SCALE GENOMIC DNA]</scope>
    <source>
        <strain evidence="2">B95-8</strain>
        <tissue evidence="2">Cell line</tissue>
    </source>
</reference>
<proteinExistence type="predicted"/>
<dbReference type="SUPFAM" id="SSF49785">
    <property type="entry name" value="Galactose-binding domain-like"/>
    <property type="match status" value="1"/>
</dbReference>
<evidence type="ECO:0000259" key="1">
    <source>
        <dbReference type="PROSITE" id="PS51114"/>
    </source>
</evidence>
<organism evidence="2 3">
    <name type="scientific">Saguinus oedipus</name>
    <name type="common">Cotton-top tamarin</name>
    <name type="synonym">Oedipomidas oedipus</name>
    <dbReference type="NCBI Taxonomy" id="9490"/>
    <lineage>
        <taxon>Eukaryota</taxon>
        <taxon>Metazoa</taxon>
        <taxon>Chordata</taxon>
        <taxon>Craniata</taxon>
        <taxon>Vertebrata</taxon>
        <taxon>Euteleostomi</taxon>
        <taxon>Mammalia</taxon>
        <taxon>Eutheria</taxon>
        <taxon>Euarchontoglires</taxon>
        <taxon>Primates</taxon>
        <taxon>Haplorrhini</taxon>
        <taxon>Platyrrhini</taxon>
        <taxon>Cebidae</taxon>
        <taxon>Callitrichinae</taxon>
        <taxon>Saguinus</taxon>
    </lineage>
</organism>
<dbReference type="InterPro" id="IPR007397">
    <property type="entry name" value="F-box-assoc_dom"/>
</dbReference>
<dbReference type="Pfam" id="PF04300">
    <property type="entry name" value="FBA"/>
    <property type="match status" value="2"/>
</dbReference>
<dbReference type="InterPro" id="IPR008979">
    <property type="entry name" value="Galactose-bd-like_sf"/>
</dbReference>
<sequence length="160" mass="18427">MLRDFIQVNAPAIQSWCRKKQVLDLEEEGLWPELLDSGRIEICVSDWDVDWKAEDEIQYRGLGPSSVLWGARHDSGCMYRLLVQLLDANQTVLDKFSAVPDPIPRWNNNVCLHVTHVFSNIKMGVRFVSFEHWGQDTEFWAGHYGARLTNSSVMVQVRPP</sequence>
<gene>
    <name evidence="2" type="primary">FBXO27</name>
    <name evidence="2" type="ORF">P7K49_034304</name>
</gene>
<feature type="domain" description="FBA" evidence="1">
    <location>
        <begin position="1"/>
        <end position="157"/>
    </location>
</feature>
<dbReference type="SMART" id="SM01198">
    <property type="entry name" value="FBA"/>
    <property type="match status" value="1"/>
</dbReference>
<accession>A0ABQ9TUD0</accession>
<dbReference type="PANTHER" id="PTHR12125">
    <property type="entry name" value="F-BOX ONLY PROTEIN 6-LIKE PROTEIN"/>
    <property type="match status" value="1"/>
</dbReference>
<dbReference type="PROSITE" id="PS51114">
    <property type="entry name" value="FBA"/>
    <property type="match status" value="1"/>
</dbReference>
<dbReference type="EMBL" id="JASSZA010000019">
    <property type="protein sequence ID" value="KAK2088397.1"/>
    <property type="molecule type" value="Genomic_DNA"/>
</dbReference>